<comment type="caution">
    <text evidence="2">The sequence shown here is derived from an EMBL/GenBank/DDBJ whole genome shotgun (WGS) entry which is preliminary data.</text>
</comment>
<dbReference type="EMBL" id="BNJQ01000026">
    <property type="protein sequence ID" value="GHP09877.1"/>
    <property type="molecule type" value="Genomic_DNA"/>
</dbReference>
<reference evidence="2" key="1">
    <citation type="submission" date="2020-10" db="EMBL/GenBank/DDBJ databases">
        <title>Unveiling of a novel bifunctional photoreceptor, Dualchrome1, isolated from a cosmopolitan green alga.</title>
        <authorList>
            <person name="Suzuki S."/>
            <person name="Kawachi M."/>
        </authorList>
    </citation>
    <scope>NUCLEOTIDE SEQUENCE</scope>
    <source>
        <strain evidence="2">NIES 2893</strain>
    </source>
</reference>
<dbReference type="NCBIfam" id="TIGR03033">
    <property type="entry name" value="phage_rel_nuc"/>
    <property type="match status" value="1"/>
</dbReference>
<gene>
    <name evidence="2" type="ORF">PPROV_000861200</name>
</gene>
<dbReference type="InterPro" id="IPR019080">
    <property type="entry name" value="YqaJ_viral_recombinase"/>
</dbReference>
<dbReference type="Pfam" id="PF09588">
    <property type="entry name" value="YqaJ"/>
    <property type="match status" value="1"/>
</dbReference>
<dbReference type="Proteomes" id="UP000660262">
    <property type="component" value="Unassembled WGS sequence"/>
</dbReference>
<dbReference type="SUPFAM" id="SSF52980">
    <property type="entry name" value="Restriction endonuclease-like"/>
    <property type="match status" value="1"/>
</dbReference>
<dbReference type="Gene3D" id="3.90.320.10">
    <property type="match status" value="1"/>
</dbReference>
<dbReference type="AlphaFoldDB" id="A0A830HY42"/>
<dbReference type="InterPro" id="IPR017482">
    <property type="entry name" value="Lambda-type_endonuclease"/>
</dbReference>
<dbReference type="InterPro" id="IPR011335">
    <property type="entry name" value="Restrct_endonuc-II-like"/>
</dbReference>
<name>A0A830HY42_9CHLO</name>
<protein>
    <recommendedName>
        <fullName evidence="1">YqaJ viral recombinase domain-containing protein</fullName>
    </recommendedName>
</protein>
<evidence type="ECO:0000259" key="1">
    <source>
        <dbReference type="Pfam" id="PF09588"/>
    </source>
</evidence>
<keyword evidence="3" id="KW-1185">Reference proteome</keyword>
<dbReference type="OrthoDB" id="421276at2759"/>
<dbReference type="InterPro" id="IPR011604">
    <property type="entry name" value="PDDEXK-like_dom_sf"/>
</dbReference>
<sequence>MYNKLGALEHPLASEFQFSYANSTPSERTRLCEDLKRMLFDAETPDIHRSTIPQQSQVPSDNLWALSTLTSLTPLRGGTWADQDQGSATWHALRDARITASDFANAVGHFGMRGKLELWKSKLGLAEPFRGNAATRHGSASEPLALKAYEEQLQVSVQTHVAFQTLGEDLSESWLGASPDGLLTDGLLEIKCPWNRGSPELMKPWDTPPPYYVPQIQGQMEVFDREYVHLLCYTPNHGCKVFRFERDRAYWENCYSMLASFWWQHVVPARMAKERGFDVDEYAPQESPEETRRRCEMDSYARKIVMDAEVVHKW</sequence>
<dbReference type="InterPro" id="IPR051703">
    <property type="entry name" value="NF-kappa-B_Signaling_Reg"/>
</dbReference>
<dbReference type="GO" id="GO:0006281">
    <property type="term" value="P:DNA repair"/>
    <property type="evidence" value="ECO:0007669"/>
    <property type="project" value="UniProtKB-ARBA"/>
</dbReference>
<evidence type="ECO:0000313" key="2">
    <source>
        <dbReference type="EMBL" id="GHP09877.1"/>
    </source>
</evidence>
<dbReference type="PANTHER" id="PTHR46609:SF6">
    <property type="entry name" value="EXONUCLEASE, PHAGE-TYPE_RECB, C-TERMINAL DOMAIN-CONTAINING PROTEIN-RELATED"/>
    <property type="match status" value="1"/>
</dbReference>
<proteinExistence type="predicted"/>
<dbReference type="CDD" id="cd22343">
    <property type="entry name" value="PDDEXK_lambda_exonuclease-like"/>
    <property type="match status" value="1"/>
</dbReference>
<organism evidence="2 3">
    <name type="scientific">Pycnococcus provasolii</name>
    <dbReference type="NCBI Taxonomy" id="41880"/>
    <lineage>
        <taxon>Eukaryota</taxon>
        <taxon>Viridiplantae</taxon>
        <taxon>Chlorophyta</taxon>
        <taxon>Pseudoscourfieldiophyceae</taxon>
        <taxon>Pseudoscourfieldiales</taxon>
        <taxon>Pycnococcaceae</taxon>
        <taxon>Pycnococcus</taxon>
    </lineage>
</organism>
<dbReference type="PANTHER" id="PTHR46609">
    <property type="entry name" value="EXONUCLEASE, PHAGE-TYPE/RECB, C-TERMINAL DOMAIN-CONTAINING PROTEIN"/>
    <property type="match status" value="1"/>
</dbReference>
<feature type="domain" description="YqaJ viral recombinase" evidence="1">
    <location>
        <begin position="90"/>
        <end position="222"/>
    </location>
</feature>
<evidence type="ECO:0000313" key="3">
    <source>
        <dbReference type="Proteomes" id="UP000660262"/>
    </source>
</evidence>
<accession>A0A830HY42</accession>